<dbReference type="InterPro" id="IPR036188">
    <property type="entry name" value="FAD/NAD-bd_sf"/>
</dbReference>
<organism evidence="4 5">
    <name type="scientific">Streptomyces yaizuensis</name>
    <dbReference type="NCBI Taxonomy" id="2989713"/>
    <lineage>
        <taxon>Bacteria</taxon>
        <taxon>Bacillati</taxon>
        <taxon>Actinomycetota</taxon>
        <taxon>Actinomycetes</taxon>
        <taxon>Kitasatosporales</taxon>
        <taxon>Streptomycetaceae</taxon>
        <taxon>Streptomyces</taxon>
    </lineage>
</organism>
<dbReference type="SUPFAM" id="SSF51905">
    <property type="entry name" value="FAD/NAD(P)-binding domain"/>
    <property type="match status" value="1"/>
</dbReference>
<gene>
    <name evidence="4" type="ORF">SYYSPA8_14350</name>
</gene>
<dbReference type="InterPro" id="IPR002938">
    <property type="entry name" value="FAD-bd"/>
</dbReference>
<evidence type="ECO:0000256" key="2">
    <source>
        <dbReference type="ARBA" id="ARBA00023033"/>
    </source>
</evidence>
<dbReference type="Gene3D" id="3.50.50.60">
    <property type="entry name" value="FAD/NAD(P)-binding domain"/>
    <property type="match status" value="1"/>
</dbReference>
<dbReference type="RefSeq" id="WP_323447549.1">
    <property type="nucleotide sequence ID" value="NZ_BSBI01000005.1"/>
</dbReference>
<dbReference type="PRINTS" id="PR00420">
    <property type="entry name" value="RNGMNOXGNASE"/>
</dbReference>
<keyword evidence="5" id="KW-1185">Reference proteome</keyword>
<sequence length="407" mass="42393">MSARGRVLIAGAGIAGLATGIALRQAGFDVVVLERADDPLAAAGSALGLHPTAVLALRSLGLDGPVVEAGAEVHRWELLDWRGERIGGWPQTEVSRVFGAPSITLPRARLHQALHAATPAGQVCRGATVAGYRETGAGVEILLADGTRESGDLLIGADGLHSAVRRQTHGDAPPRAAGFTAWRAVADQVLPGDTTVPTARQILGTGVTFGSWPLPGGHTYWVATVSDDAKAAAGLAGRPEGSAHTATAHALLTDVFRTAPSRAAGLIAATPPDRVVRTPIADRPPRAGWSTPRTLLIGDAAHPMVPTTGQGAGQALLDAEALGTVLRGVDLREHHALGERLRAFEEQRFPVATGAAQAAWHLGRLHHERDPEQVALRNRRLRATTEAEWLSRQGLGPASIADSRSAG</sequence>
<dbReference type="Proteomes" id="UP001291653">
    <property type="component" value="Unassembled WGS sequence"/>
</dbReference>
<keyword evidence="2 4" id="KW-0503">Monooxygenase</keyword>
<evidence type="ECO:0000313" key="5">
    <source>
        <dbReference type="Proteomes" id="UP001291653"/>
    </source>
</evidence>
<evidence type="ECO:0000313" key="4">
    <source>
        <dbReference type="EMBL" id="GLF95489.1"/>
    </source>
</evidence>
<keyword evidence="1" id="KW-0560">Oxidoreductase</keyword>
<accession>A0ABQ5NYP7</accession>
<dbReference type="InterPro" id="IPR050493">
    <property type="entry name" value="FAD-dep_Monooxygenase_BioMet"/>
</dbReference>
<feature type="domain" description="FAD-binding" evidence="3">
    <location>
        <begin position="6"/>
        <end position="358"/>
    </location>
</feature>
<evidence type="ECO:0000259" key="3">
    <source>
        <dbReference type="Pfam" id="PF01494"/>
    </source>
</evidence>
<protein>
    <submittedName>
        <fullName evidence="4">FAD-dependent monooxygenase</fullName>
    </submittedName>
</protein>
<dbReference type="GO" id="GO:0004497">
    <property type="term" value="F:monooxygenase activity"/>
    <property type="evidence" value="ECO:0007669"/>
    <property type="project" value="UniProtKB-KW"/>
</dbReference>
<name>A0ABQ5NYP7_9ACTN</name>
<dbReference type="EMBL" id="BSBI01000005">
    <property type="protein sequence ID" value="GLF95489.1"/>
    <property type="molecule type" value="Genomic_DNA"/>
</dbReference>
<dbReference type="Pfam" id="PF01494">
    <property type="entry name" value="FAD_binding_3"/>
    <property type="match status" value="1"/>
</dbReference>
<proteinExistence type="predicted"/>
<dbReference type="PANTHER" id="PTHR13789">
    <property type="entry name" value="MONOOXYGENASE"/>
    <property type="match status" value="1"/>
</dbReference>
<dbReference type="PANTHER" id="PTHR13789:SF309">
    <property type="entry name" value="PUTATIVE (AFU_ORTHOLOGUE AFUA_6G14510)-RELATED"/>
    <property type="match status" value="1"/>
</dbReference>
<reference evidence="4 5" key="1">
    <citation type="submission" date="2022-10" db="EMBL/GenBank/DDBJ databases">
        <title>Draft genome sequence of Streptomyces sp. YSPA8.</title>
        <authorList>
            <person name="Moriuchi R."/>
            <person name="Dohra H."/>
            <person name="Yamamura H."/>
            <person name="Kodani S."/>
        </authorList>
    </citation>
    <scope>NUCLEOTIDE SEQUENCE [LARGE SCALE GENOMIC DNA]</scope>
    <source>
        <strain evidence="4 5">YSPA8</strain>
    </source>
</reference>
<evidence type="ECO:0000256" key="1">
    <source>
        <dbReference type="ARBA" id="ARBA00023002"/>
    </source>
</evidence>
<comment type="caution">
    <text evidence="4">The sequence shown here is derived from an EMBL/GenBank/DDBJ whole genome shotgun (WGS) entry which is preliminary data.</text>
</comment>